<reference evidence="1" key="2">
    <citation type="submission" date="2023-06" db="EMBL/GenBank/DDBJ databases">
        <authorList>
            <person name="Ma L."/>
            <person name="Liu K.-W."/>
            <person name="Li Z."/>
            <person name="Hsiao Y.-Y."/>
            <person name="Qi Y."/>
            <person name="Fu T."/>
            <person name="Tang G."/>
            <person name="Zhang D."/>
            <person name="Sun W.-H."/>
            <person name="Liu D.-K."/>
            <person name="Li Y."/>
            <person name="Chen G.-Z."/>
            <person name="Liu X.-D."/>
            <person name="Liao X.-Y."/>
            <person name="Jiang Y.-T."/>
            <person name="Yu X."/>
            <person name="Hao Y."/>
            <person name="Huang J."/>
            <person name="Zhao X.-W."/>
            <person name="Ke S."/>
            <person name="Chen Y.-Y."/>
            <person name="Wu W.-L."/>
            <person name="Hsu J.-L."/>
            <person name="Lin Y.-F."/>
            <person name="Huang M.-D."/>
            <person name="Li C.-Y."/>
            <person name="Huang L."/>
            <person name="Wang Z.-W."/>
            <person name="Zhao X."/>
            <person name="Zhong W.-Y."/>
            <person name="Peng D.-H."/>
            <person name="Ahmad S."/>
            <person name="Lan S."/>
            <person name="Zhang J.-S."/>
            <person name="Tsai W.-C."/>
            <person name="Van De Peer Y."/>
            <person name="Liu Z.-J."/>
        </authorList>
    </citation>
    <scope>NUCLEOTIDE SEQUENCE</scope>
    <source>
        <strain evidence="1">CP</strain>
        <tissue evidence="1">Leaves</tissue>
    </source>
</reference>
<comment type="caution">
    <text evidence="1">The sequence shown here is derived from an EMBL/GenBank/DDBJ whole genome shotgun (WGS) entry which is preliminary data.</text>
</comment>
<accession>A0AAV9DZY2</accession>
<proteinExistence type="predicted"/>
<reference evidence="1" key="1">
    <citation type="journal article" date="2023" name="Nat. Commun.">
        <title>Diploid and tetraploid genomes of Acorus and the evolution of monocots.</title>
        <authorList>
            <person name="Ma L."/>
            <person name="Liu K.W."/>
            <person name="Li Z."/>
            <person name="Hsiao Y.Y."/>
            <person name="Qi Y."/>
            <person name="Fu T."/>
            <person name="Tang G.D."/>
            <person name="Zhang D."/>
            <person name="Sun W.H."/>
            <person name="Liu D.K."/>
            <person name="Li Y."/>
            <person name="Chen G.Z."/>
            <person name="Liu X.D."/>
            <person name="Liao X.Y."/>
            <person name="Jiang Y.T."/>
            <person name="Yu X."/>
            <person name="Hao Y."/>
            <person name="Huang J."/>
            <person name="Zhao X.W."/>
            <person name="Ke S."/>
            <person name="Chen Y.Y."/>
            <person name="Wu W.L."/>
            <person name="Hsu J.L."/>
            <person name="Lin Y.F."/>
            <person name="Huang M.D."/>
            <person name="Li C.Y."/>
            <person name="Huang L."/>
            <person name="Wang Z.W."/>
            <person name="Zhao X."/>
            <person name="Zhong W.Y."/>
            <person name="Peng D.H."/>
            <person name="Ahmad S."/>
            <person name="Lan S."/>
            <person name="Zhang J.S."/>
            <person name="Tsai W.C."/>
            <person name="Van de Peer Y."/>
            <person name="Liu Z.J."/>
        </authorList>
    </citation>
    <scope>NUCLEOTIDE SEQUENCE</scope>
    <source>
        <strain evidence="1">CP</strain>
    </source>
</reference>
<organism evidence="1 2">
    <name type="scientific">Acorus calamus</name>
    <name type="common">Sweet flag</name>
    <dbReference type="NCBI Taxonomy" id="4465"/>
    <lineage>
        <taxon>Eukaryota</taxon>
        <taxon>Viridiplantae</taxon>
        <taxon>Streptophyta</taxon>
        <taxon>Embryophyta</taxon>
        <taxon>Tracheophyta</taxon>
        <taxon>Spermatophyta</taxon>
        <taxon>Magnoliopsida</taxon>
        <taxon>Liliopsida</taxon>
        <taxon>Acoraceae</taxon>
        <taxon>Acorus</taxon>
    </lineage>
</organism>
<dbReference type="AlphaFoldDB" id="A0AAV9DZY2"/>
<name>A0AAV9DZY2_ACOCL</name>
<dbReference type="EMBL" id="JAUJYO010000010">
    <property type="protein sequence ID" value="KAK1306481.1"/>
    <property type="molecule type" value="Genomic_DNA"/>
</dbReference>
<protein>
    <submittedName>
        <fullName evidence="1">Uncharacterized protein</fullName>
    </submittedName>
</protein>
<dbReference type="Proteomes" id="UP001180020">
    <property type="component" value="Unassembled WGS sequence"/>
</dbReference>
<gene>
    <name evidence="1" type="ORF">QJS10_CPA10g01951</name>
</gene>
<evidence type="ECO:0000313" key="1">
    <source>
        <dbReference type="EMBL" id="KAK1306481.1"/>
    </source>
</evidence>
<sequence length="100" mass="11317">MGSCSVVDDVLLSKLHEAILKPSYEDDVVWKREVDLEFTECGWMWKRVRSAQASVLASIINGCAMELQKAEEKRQQKKEKQVSMYTSQIFISGNGLATFA</sequence>
<keyword evidence="2" id="KW-1185">Reference proteome</keyword>
<evidence type="ECO:0000313" key="2">
    <source>
        <dbReference type="Proteomes" id="UP001180020"/>
    </source>
</evidence>